<dbReference type="RefSeq" id="WP_162359641.1">
    <property type="nucleotide sequence ID" value="NZ_CP048209.1"/>
</dbReference>
<dbReference type="EMBL" id="CP048209">
    <property type="protein sequence ID" value="QHT63211.1"/>
    <property type="molecule type" value="Genomic_DNA"/>
</dbReference>
<keyword evidence="2" id="KW-0223">Dioxygenase</keyword>
<dbReference type="Gene3D" id="3.10.180.10">
    <property type="entry name" value="2,3-Dihydroxybiphenyl 1,2-Dioxygenase, domain 1"/>
    <property type="match status" value="1"/>
</dbReference>
<dbReference type="SUPFAM" id="SSF54593">
    <property type="entry name" value="Glyoxalase/Bleomycin resistance protein/Dihydroxybiphenyl dioxygenase"/>
    <property type="match status" value="1"/>
</dbReference>
<evidence type="ECO:0000313" key="2">
    <source>
        <dbReference type="EMBL" id="QHT63211.1"/>
    </source>
</evidence>
<name>A0A6C0G584_9BACL</name>
<keyword evidence="3" id="KW-1185">Reference proteome</keyword>
<dbReference type="AlphaFoldDB" id="A0A6C0G584"/>
<organism evidence="2 3">
    <name type="scientific">Paenibacillus lycopersici</name>
    <dbReference type="NCBI Taxonomy" id="2704462"/>
    <lineage>
        <taxon>Bacteria</taxon>
        <taxon>Bacillati</taxon>
        <taxon>Bacillota</taxon>
        <taxon>Bacilli</taxon>
        <taxon>Bacillales</taxon>
        <taxon>Paenibacillaceae</taxon>
        <taxon>Paenibacillus</taxon>
    </lineage>
</organism>
<evidence type="ECO:0000259" key="1">
    <source>
        <dbReference type="PROSITE" id="PS51819"/>
    </source>
</evidence>
<evidence type="ECO:0000313" key="3">
    <source>
        <dbReference type="Proteomes" id="UP000476064"/>
    </source>
</evidence>
<dbReference type="InterPro" id="IPR029068">
    <property type="entry name" value="Glyas_Bleomycin-R_OHBP_Dase"/>
</dbReference>
<proteinExistence type="predicted"/>
<dbReference type="Proteomes" id="UP000476064">
    <property type="component" value="Chromosome"/>
</dbReference>
<reference evidence="2 3" key="1">
    <citation type="submission" date="2020-01" db="EMBL/GenBank/DDBJ databases">
        <title>Paenibacillus sp. nov., isolated from tomato rhizosphere.</title>
        <authorList>
            <person name="Weon H.-Y."/>
            <person name="Lee S.A."/>
        </authorList>
    </citation>
    <scope>NUCLEOTIDE SEQUENCE [LARGE SCALE GENOMIC DNA]</scope>
    <source>
        <strain evidence="2 3">12200R-189</strain>
    </source>
</reference>
<feature type="domain" description="VOC" evidence="1">
    <location>
        <begin position="3"/>
        <end position="107"/>
    </location>
</feature>
<protein>
    <submittedName>
        <fullName evidence="2">Extradiol dioxygenase</fullName>
    </submittedName>
</protein>
<dbReference type="InterPro" id="IPR037523">
    <property type="entry name" value="VOC_core"/>
</dbReference>
<gene>
    <name evidence="2" type="ORF">GXP70_26775</name>
</gene>
<keyword evidence="2" id="KW-0560">Oxidoreductase</keyword>
<accession>A0A6C0G584</accession>
<dbReference type="GO" id="GO:0051213">
    <property type="term" value="F:dioxygenase activity"/>
    <property type="evidence" value="ECO:0007669"/>
    <property type="project" value="UniProtKB-KW"/>
</dbReference>
<sequence length="117" mass="12612">MFNASHVILYSADAEADRAFIRDVLQFAGVDAGGGWLIFKLPPSEIAVHPTDGPSKHEFYLMCDDIGKTMAQLTANGVTVSEPVNQRWGLLASVTLPSGADLPIYQPLHPTAFDLEG</sequence>
<dbReference type="KEGG" id="plyc:GXP70_26775"/>
<dbReference type="PROSITE" id="PS51819">
    <property type="entry name" value="VOC"/>
    <property type="match status" value="1"/>
</dbReference>